<protein>
    <submittedName>
        <fullName evidence="1">Ester cyclase</fullName>
    </submittedName>
</protein>
<dbReference type="InterPro" id="IPR032710">
    <property type="entry name" value="NTF2-like_dom_sf"/>
</dbReference>
<proteinExistence type="predicted"/>
<dbReference type="RefSeq" id="WP_307479584.1">
    <property type="nucleotide sequence ID" value="NZ_JAUTBF010000001.1"/>
</dbReference>
<name>A0ABU0TQE1_MICTR</name>
<accession>A0ABU0TQE1</accession>
<reference evidence="1 2" key="1">
    <citation type="submission" date="2023-07" db="EMBL/GenBank/DDBJ databases">
        <title>Functional and genomic diversity of the sorghum phyllosphere microbiome.</title>
        <authorList>
            <person name="Shade A."/>
        </authorList>
    </citation>
    <scope>NUCLEOTIDE SEQUENCE [LARGE SCALE GENOMIC DNA]</scope>
    <source>
        <strain evidence="1 2">SORGH_AS_1207</strain>
    </source>
</reference>
<organism evidence="1 2">
    <name type="scientific">Microbacterium trichothecenolyticum</name>
    <name type="common">Aureobacterium trichothecenolyticum</name>
    <dbReference type="NCBI Taxonomy" id="69370"/>
    <lineage>
        <taxon>Bacteria</taxon>
        <taxon>Bacillati</taxon>
        <taxon>Actinomycetota</taxon>
        <taxon>Actinomycetes</taxon>
        <taxon>Micrococcales</taxon>
        <taxon>Microbacteriaceae</taxon>
        <taxon>Microbacterium</taxon>
    </lineage>
</organism>
<dbReference type="SUPFAM" id="SSF54427">
    <property type="entry name" value="NTF2-like"/>
    <property type="match status" value="2"/>
</dbReference>
<dbReference type="Proteomes" id="UP001226691">
    <property type="component" value="Unassembled WGS sequence"/>
</dbReference>
<sequence length="326" mass="36685">MALDPIAYAPYADPDDFIREVTDFIWVDRSIGFIRENYEPDSIVHGSYGTSTTREEVIEGSLMRIAATPDRVGQADDVIWEARGDDAFLSSHLLLSSDIISGEHSRTIANCLYRRGRMVEEWVVRDSLAGALQHGADLDELARSQAFRGYSGSWLRPAPAAPRLLGDSGERPDDHPDAVNHVLEMIETVWNARELDKVERFWDRDLVLLTVGNAVIVRPEGYRRSLLRLLEAFPGGRFEVRDIQTNDNERYAGLRVAITWKFVGDYTGVERYGARTGAPVDVLGISQFTLYQGRLVKEVRLWDDIALRAQIAGARGDEPVGFENIY</sequence>
<evidence type="ECO:0000313" key="1">
    <source>
        <dbReference type="EMBL" id="MDQ1121865.1"/>
    </source>
</evidence>
<dbReference type="InterPro" id="IPR009959">
    <property type="entry name" value="Cyclase_SnoaL-like"/>
</dbReference>
<comment type="caution">
    <text evidence="1">The sequence shown here is derived from an EMBL/GenBank/DDBJ whole genome shotgun (WGS) entry which is preliminary data.</text>
</comment>
<gene>
    <name evidence="1" type="ORF">QE412_000438</name>
</gene>
<dbReference type="Gene3D" id="3.10.450.50">
    <property type="match status" value="2"/>
</dbReference>
<evidence type="ECO:0000313" key="2">
    <source>
        <dbReference type="Proteomes" id="UP001226691"/>
    </source>
</evidence>
<dbReference type="Pfam" id="PF07366">
    <property type="entry name" value="SnoaL"/>
    <property type="match status" value="1"/>
</dbReference>
<keyword evidence="2" id="KW-1185">Reference proteome</keyword>
<dbReference type="EMBL" id="JAUTBF010000001">
    <property type="protein sequence ID" value="MDQ1121865.1"/>
    <property type="molecule type" value="Genomic_DNA"/>
</dbReference>